<gene>
    <name evidence="11" type="ORF">RHS04_09134</name>
</gene>
<evidence type="ECO:0000256" key="7">
    <source>
        <dbReference type="ARBA" id="ARBA00023004"/>
    </source>
</evidence>
<sequence length="580" mass="65408">MFVIIRAVYANVDHVLPQITAFLCTKSYLPIELSGYQIIPTSRNHSIGTYKNTFQSRVALVRHYWLRVFGRKLRHPPAPRSLPFIGNILSIPSGLDYLGYFELGKRLGSDIIYMDMMGKPAIVLNTAQAASDLFEKRSAIYSDRRSASMVKSASLCVQGHLALSIATSRRLILLPVRLDWPGFIPSLAYSDQWRRQRRRMNNWLNMRAVRQFDGIQQEAVRRLLGCLLETPESPAPFKLVKHQFSFAMAYATFKLAYGYRLKGDQDPFFLDAIEATDNVFCAMMKSNFFVNAFPILEYVPGWLPGAGWKETARKWREQKNHAVAAPYEWTKRQVASGDFEPSVLSALLQDDPAGLGISTEEREQELKELAYILFAAGTDTSATALVNFVAAMVIKPEVQAKAQAEVDSVLGNVVRLPTIADRSQMPYVGNLIQEVMRWHPVAPTGGDPHVCFQDDVYQGYDIQKGTMMGMTRDESVYEDPEDFNPDRFLDPNVPVAPGFGWGRRICPGLHFAEASLFLSIASLLATYNFSRKKDKNGKEIIPIVEGAVNSLTVPIKPFDFEIRPRSEKHRALIIENIPKE</sequence>
<evidence type="ECO:0000256" key="9">
    <source>
        <dbReference type="PIRSR" id="PIRSR602401-1"/>
    </source>
</evidence>
<keyword evidence="6 10" id="KW-0560">Oxidoreductase</keyword>
<dbReference type="AlphaFoldDB" id="A0A8H7GZT4"/>
<evidence type="ECO:0000256" key="6">
    <source>
        <dbReference type="ARBA" id="ARBA00023002"/>
    </source>
</evidence>
<organism evidence="11 12">
    <name type="scientific">Rhizoctonia solani</name>
    <dbReference type="NCBI Taxonomy" id="456999"/>
    <lineage>
        <taxon>Eukaryota</taxon>
        <taxon>Fungi</taxon>
        <taxon>Dikarya</taxon>
        <taxon>Basidiomycota</taxon>
        <taxon>Agaricomycotina</taxon>
        <taxon>Agaricomycetes</taxon>
        <taxon>Cantharellales</taxon>
        <taxon>Ceratobasidiaceae</taxon>
        <taxon>Rhizoctonia</taxon>
    </lineage>
</organism>
<keyword evidence="7 9" id="KW-0408">Iron</keyword>
<dbReference type="SUPFAM" id="SSF48264">
    <property type="entry name" value="Cytochrome P450"/>
    <property type="match status" value="1"/>
</dbReference>
<dbReference type="PANTHER" id="PTHR46300">
    <property type="entry name" value="P450, PUTATIVE (EUROFUNG)-RELATED-RELATED"/>
    <property type="match status" value="1"/>
</dbReference>
<evidence type="ECO:0000313" key="11">
    <source>
        <dbReference type="EMBL" id="KAF8668084.1"/>
    </source>
</evidence>
<proteinExistence type="inferred from homology"/>
<dbReference type="GO" id="GO:0020037">
    <property type="term" value="F:heme binding"/>
    <property type="evidence" value="ECO:0007669"/>
    <property type="project" value="InterPro"/>
</dbReference>
<protein>
    <submittedName>
        <fullName evidence="11">Cytochrome P450</fullName>
    </submittedName>
</protein>
<dbReference type="InterPro" id="IPR001128">
    <property type="entry name" value="Cyt_P450"/>
</dbReference>
<dbReference type="PROSITE" id="PS00086">
    <property type="entry name" value="CYTOCHROME_P450"/>
    <property type="match status" value="1"/>
</dbReference>
<evidence type="ECO:0000256" key="4">
    <source>
        <dbReference type="ARBA" id="ARBA00022617"/>
    </source>
</evidence>
<dbReference type="InterPro" id="IPR002401">
    <property type="entry name" value="Cyt_P450_E_grp-I"/>
</dbReference>
<name>A0A8H7GZT4_9AGAM</name>
<comment type="caution">
    <text evidence="11">The sequence shown here is derived from an EMBL/GenBank/DDBJ whole genome shotgun (WGS) entry which is preliminary data.</text>
</comment>
<evidence type="ECO:0000256" key="8">
    <source>
        <dbReference type="ARBA" id="ARBA00023033"/>
    </source>
</evidence>
<dbReference type="InterPro" id="IPR017972">
    <property type="entry name" value="Cyt_P450_CS"/>
</dbReference>
<reference evidence="11" key="1">
    <citation type="submission" date="2020-09" db="EMBL/GenBank/DDBJ databases">
        <title>Comparative genome analyses of four rice-infecting Rhizoctonia solani isolates reveal extensive enrichment of homogalacturonan modification genes.</title>
        <authorList>
            <person name="Lee D.-Y."/>
            <person name="Jeon J."/>
            <person name="Kim K.-T."/>
            <person name="Cheong K."/>
            <person name="Song H."/>
            <person name="Choi G."/>
            <person name="Ko J."/>
            <person name="Opiyo S.O."/>
            <person name="Zuo S."/>
            <person name="Madhav S."/>
            <person name="Lee Y.-H."/>
            <person name="Wang G.-L."/>
        </authorList>
    </citation>
    <scope>NUCLEOTIDE SEQUENCE</scope>
    <source>
        <strain evidence="11">AG1-IA YN-7</strain>
    </source>
</reference>
<accession>A0A8H7GZT4</accession>
<evidence type="ECO:0000256" key="3">
    <source>
        <dbReference type="ARBA" id="ARBA00010617"/>
    </source>
</evidence>
<dbReference type="Gene3D" id="1.10.630.10">
    <property type="entry name" value="Cytochrome P450"/>
    <property type="match status" value="1"/>
</dbReference>
<comment type="pathway">
    <text evidence="2">Secondary metabolite biosynthesis.</text>
</comment>
<dbReference type="PRINTS" id="PR00463">
    <property type="entry name" value="EP450I"/>
</dbReference>
<dbReference type="InterPro" id="IPR050364">
    <property type="entry name" value="Cytochrome_P450_fung"/>
</dbReference>
<evidence type="ECO:0000256" key="2">
    <source>
        <dbReference type="ARBA" id="ARBA00005179"/>
    </source>
</evidence>
<comment type="cofactor">
    <cofactor evidence="1 9">
        <name>heme</name>
        <dbReference type="ChEBI" id="CHEBI:30413"/>
    </cofactor>
</comment>
<dbReference type="GO" id="GO:0004497">
    <property type="term" value="F:monooxygenase activity"/>
    <property type="evidence" value="ECO:0007669"/>
    <property type="project" value="UniProtKB-KW"/>
</dbReference>
<evidence type="ECO:0000256" key="1">
    <source>
        <dbReference type="ARBA" id="ARBA00001971"/>
    </source>
</evidence>
<keyword evidence="4 9" id="KW-0349">Heme</keyword>
<dbReference type="PANTHER" id="PTHR46300:SF7">
    <property type="entry name" value="P450, PUTATIVE (EUROFUNG)-RELATED"/>
    <property type="match status" value="1"/>
</dbReference>
<feature type="binding site" description="axial binding residue" evidence="9">
    <location>
        <position position="506"/>
    </location>
    <ligand>
        <name>heme</name>
        <dbReference type="ChEBI" id="CHEBI:30413"/>
    </ligand>
    <ligandPart>
        <name>Fe</name>
        <dbReference type="ChEBI" id="CHEBI:18248"/>
    </ligandPart>
</feature>
<comment type="similarity">
    <text evidence="3 10">Belongs to the cytochrome P450 family.</text>
</comment>
<evidence type="ECO:0000256" key="5">
    <source>
        <dbReference type="ARBA" id="ARBA00022723"/>
    </source>
</evidence>
<dbReference type="GO" id="GO:0016705">
    <property type="term" value="F:oxidoreductase activity, acting on paired donors, with incorporation or reduction of molecular oxygen"/>
    <property type="evidence" value="ECO:0007669"/>
    <property type="project" value="InterPro"/>
</dbReference>
<evidence type="ECO:0000313" key="12">
    <source>
        <dbReference type="Proteomes" id="UP000650582"/>
    </source>
</evidence>
<dbReference type="Proteomes" id="UP000650582">
    <property type="component" value="Unassembled WGS sequence"/>
</dbReference>
<dbReference type="InterPro" id="IPR036396">
    <property type="entry name" value="Cyt_P450_sf"/>
</dbReference>
<evidence type="ECO:0000256" key="10">
    <source>
        <dbReference type="RuleBase" id="RU000461"/>
    </source>
</evidence>
<dbReference type="CDD" id="cd11065">
    <property type="entry name" value="CYP64-like"/>
    <property type="match status" value="1"/>
</dbReference>
<dbReference type="GO" id="GO:0005506">
    <property type="term" value="F:iron ion binding"/>
    <property type="evidence" value="ECO:0007669"/>
    <property type="project" value="InterPro"/>
</dbReference>
<dbReference type="PRINTS" id="PR00385">
    <property type="entry name" value="P450"/>
</dbReference>
<dbReference type="Pfam" id="PF00067">
    <property type="entry name" value="p450"/>
    <property type="match status" value="1"/>
</dbReference>
<dbReference type="EMBL" id="JACYCC010000347">
    <property type="protein sequence ID" value="KAF8668084.1"/>
    <property type="molecule type" value="Genomic_DNA"/>
</dbReference>
<keyword evidence="5 9" id="KW-0479">Metal-binding</keyword>
<keyword evidence="8 10" id="KW-0503">Monooxygenase</keyword>